<evidence type="ECO:0000313" key="3">
    <source>
        <dbReference type="Proteomes" id="UP000598971"/>
    </source>
</evidence>
<evidence type="ECO:0000313" key="2">
    <source>
        <dbReference type="EMBL" id="NNV55392.1"/>
    </source>
</evidence>
<dbReference type="EMBL" id="WHPF01000005">
    <property type="protein sequence ID" value="NNV55392.1"/>
    <property type="molecule type" value="Genomic_DNA"/>
</dbReference>
<comment type="caution">
    <text evidence="2">The sequence shown here is derived from an EMBL/GenBank/DDBJ whole genome shotgun (WGS) entry which is preliminary data.</text>
</comment>
<evidence type="ECO:0000256" key="1">
    <source>
        <dbReference type="SAM" id="SignalP"/>
    </source>
</evidence>
<protein>
    <recommendedName>
        <fullName evidence="4">Peptidase S74 domain-containing protein</fullName>
    </recommendedName>
</protein>
<name>A0A8J8FDB9_9BACT</name>
<dbReference type="AlphaFoldDB" id="A0A8J8FDB9"/>
<keyword evidence="3" id="KW-1185">Reference proteome</keyword>
<organism evidence="2 3">
    <name type="scientific">Limnovirga soli</name>
    <dbReference type="NCBI Taxonomy" id="2656915"/>
    <lineage>
        <taxon>Bacteria</taxon>
        <taxon>Pseudomonadati</taxon>
        <taxon>Bacteroidota</taxon>
        <taxon>Chitinophagia</taxon>
        <taxon>Chitinophagales</taxon>
        <taxon>Chitinophagaceae</taxon>
        <taxon>Limnovirga</taxon>
    </lineage>
</organism>
<gene>
    <name evidence="2" type="ORF">GD597_07980</name>
</gene>
<feature type="signal peptide" evidence="1">
    <location>
        <begin position="1"/>
        <end position="20"/>
    </location>
</feature>
<accession>A0A8J8FDB9</accession>
<reference evidence="2" key="1">
    <citation type="submission" date="2019-10" db="EMBL/GenBank/DDBJ databases">
        <title>Draft genome sequence of Panacibacter sp. KCS-6.</title>
        <authorList>
            <person name="Yim K.J."/>
        </authorList>
    </citation>
    <scope>NUCLEOTIDE SEQUENCE</scope>
    <source>
        <strain evidence="2">KCS-6</strain>
    </source>
</reference>
<dbReference type="RefSeq" id="WP_171607323.1">
    <property type="nucleotide sequence ID" value="NZ_WHPF01000005.1"/>
</dbReference>
<keyword evidence="1" id="KW-0732">Signal</keyword>
<evidence type="ECO:0008006" key="4">
    <source>
        <dbReference type="Google" id="ProtNLM"/>
    </source>
</evidence>
<dbReference type="Proteomes" id="UP000598971">
    <property type="component" value="Unassembled WGS sequence"/>
</dbReference>
<proteinExistence type="predicted"/>
<sequence length="549" mass="57786">MKKIILSLFITAVVTANISAQTNTFPTTGNTGIGTLTPATPLQVIGASRFGSTTNYAGIDASGNLSFTGTAAYKVAGNKYAFQYAGNPNYGLYFNSTNVRYEFRNGSAIPVFYVGANDGAGVFSAGLQIGNSTSTIAGTLRWNGTNFEGYNGTAWITLGGALTETDPEVGTITNSFIPRWNGSSLVTGLIQDNGSKIGINKAPDIEHRLSVLRQATSGISTNIYSAIRGESNNGISSTISAVGYLGVNDPTSLYGVLSFPSTSIDDIGVMGVKNSNVNIGAGLYGWNRGGATTNYGIFGTSTSLSGSNYGVYGKTTAATSALNYGVYGETEGAVGNYGLYGKVTTATGQFGYAVFGSASGTGTNYAGFFSGHTYIGGDNEALTISGTNPYIQFKDGTTENAYMRASGSDLLLATNSGNASGKVVLRTNGVGRLWVDASGNVSIGSNGKVATGYMLSVVGKVMAEEVRVELNGTWPDYVFAKDYKLLPLQTLKKYVLENNHLPDVPAAEEMKDGIEIGKMNKMLMQKVEELTLYVIQLNEEIQELKNQHK</sequence>
<feature type="chain" id="PRO_5035163317" description="Peptidase S74 domain-containing protein" evidence="1">
    <location>
        <begin position="21"/>
        <end position="549"/>
    </location>
</feature>